<dbReference type="EMBL" id="MSIE01000007">
    <property type="protein sequence ID" value="OLF18511.1"/>
    <property type="molecule type" value="Genomic_DNA"/>
</dbReference>
<evidence type="ECO:0000256" key="1">
    <source>
        <dbReference type="ARBA" id="ARBA00005854"/>
    </source>
</evidence>
<evidence type="ECO:0000313" key="8">
    <source>
        <dbReference type="Proteomes" id="UP000185596"/>
    </source>
</evidence>
<evidence type="ECO:0000256" key="2">
    <source>
        <dbReference type="ARBA" id="ARBA00023002"/>
    </source>
</evidence>
<dbReference type="InterPro" id="IPR006139">
    <property type="entry name" value="D-isomer_2_OHA_DH_cat_dom"/>
</dbReference>
<name>A0A1Q8CVY5_9PSEU</name>
<accession>A0A1Q8CVY5</accession>
<dbReference type="STRING" id="1912961.BU204_06035"/>
<dbReference type="InterPro" id="IPR036291">
    <property type="entry name" value="NAD(P)-bd_dom_sf"/>
</dbReference>
<dbReference type="PANTHER" id="PTHR10996">
    <property type="entry name" value="2-HYDROXYACID DEHYDROGENASE-RELATED"/>
    <property type="match status" value="1"/>
</dbReference>
<comment type="similarity">
    <text evidence="1 4">Belongs to the D-isomer specific 2-hydroxyacid dehydrogenase family.</text>
</comment>
<proteinExistence type="inferred from homology"/>
<dbReference type="Pfam" id="PF02826">
    <property type="entry name" value="2-Hacid_dh_C"/>
    <property type="match status" value="1"/>
</dbReference>
<dbReference type="PANTHER" id="PTHR10996:SF178">
    <property type="entry name" value="2-HYDROXYACID DEHYDROGENASE YGL185C-RELATED"/>
    <property type="match status" value="1"/>
</dbReference>
<dbReference type="Pfam" id="PF00389">
    <property type="entry name" value="2-Hacid_dh"/>
    <property type="match status" value="1"/>
</dbReference>
<evidence type="ECO:0000256" key="3">
    <source>
        <dbReference type="ARBA" id="ARBA00023027"/>
    </source>
</evidence>
<comment type="caution">
    <text evidence="7">The sequence shown here is derived from an EMBL/GenBank/DDBJ whole genome shotgun (WGS) entry which is preliminary data.</text>
</comment>
<evidence type="ECO:0000259" key="6">
    <source>
        <dbReference type="Pfam" id="PF02826"/>
    </source>
</evidence>
<dbReference type="SUPFAM" id="SSF51735">
    <property type="entry name" value="NAD(P)-binding Rossmann-fold domains"/>
    <property type="match status" value="1"/>
</dbReference>
<dbReference type="InterPro" id="IPR029753">
    <property type="entry name" value="D-isomer_DH_CS"/>
</dbReference>
<dbReference type="PROSITE" id="PS00671">
    <property type="entry name" value="D_2_HYDROXYACID_DH_3"/>
    <property type="match status" value="1"/>
</dbReference>
<keyword evidence="8" id="KW-1185">Reference proteome</keyword>
<evidence type="ECO:0008006" key="9">
    <source>
        <dbReference type="Google" id="ProtNLM"/>
    </source>
</evidence>
<dbReference type="SUPFAM" id="SSF52283">
    <property type="entry name" value="Formate/glycerate dehydrogenase catalytic domain-like"/>
    <property type="match status" value="1"/>
</dbReference>
<feature type="domain" description="D-isomer specific 2-hydroxyacid dehydrogenase NAD-binding" evidence="6">
    <location>
        <begin position="117"/>
        <end position="291"/>
    </location>
</feature>
<dbReference type="GO" id="GO:0005829">
    <property type="term" value="C:cytosol"/>
    <property type="evidence" value="ECO:0007669"/>
    <property type="project" value="TreeGrafter"/>
</dbReference>
<dbReference type="OrthoDB" id="117809at2"/>
<dbReference type="GO" id="GO:0016618">
    <property type="term" value="F:hydroxypyruvate reductase [NAD(P)H] activity"/>
    <property type="evidence" value="ECO:0007669"/>
    <property type="project" value="TreeGrafter"/>
</dbReference>
<organism evidence="7 8">
    <name type="scientific">Actinophytocola xanthii</name>
    <dbReference type="NCBI Taxonomy" id="1912961"/>
    <lineage>
        <taxon>Bacteria</taxon>
        <taxon>Bacillati</taxon>
        <taxon>Actinomycetota</taxon>
        <taxon>Actinomycetes</taxon>
        <taxon>Pseudonocardiales</taxon>
        <taxon>Pseudonocardiaceae</taxon>
    </lineage>
</organism>
<dbReference type="GO" id="GO:0030267">
    <property type="term" value="F:glyoxylate reductase (NADPH) activity"/>
    <property type="evidence" value="ECO:0007669"/>
    <property type="project" value="TreeGrafter"/>
</dbReference>
<dbReference type="InterPro" id="IPR006140">
    <property type="entry name" value="D-isomer_DH_NAD-bd"/>
</dbReference>
<evidence type="ECO:0000259" key="5">
    <source>
        <dbReference type="Pfam" id="PF00389"/>
    </source>
</evidence>
<keyword evidence="3" id="KW-0520">NAD</keyword>
<dbReference type="AlphaFoldDB" id="A0A1Q8CVY5"/>
<sequence>MSTRPPRVLVGTDRVLDELLDEVAGELAARGHEVVRAAEPLLAGDGELDGELDAVLVTSRTPVGPGFLDRHPELRGVAFASSGVNSIDVADATRRGVMVANGATPDNHGSMAEATIMLALALRLRLADRLAALAERRARPRPAELDSRRLAGATVGLLGFGRIAREVCVRLTGWGVGAILCHTRTPRPAEWPQVRFLDLDACVSGVDVLSVHLPLTGATRGLLGRERLRRMRPGAVLINTSRGGIVDEVALAEALRDGRIAGAAIDTFEVEPLPRASPLRDCPTALLTDHVVGHTVEMYRSLVPAAVENVERMARGERPPYLVNPEVLARART</sequence>
<dbReference type="Gene3D" id="3.40.50.720">
    <property type="entry name" value="NAD(P)-binding Rossmann-like Domain"/>
    <property type="match status" value="2"/>
</dbReference>
<dbReference type="GO" id="GO:0051287">
    <property type="term" value="F:NAD binding"/>
    <property type="evidence" value="ECO:0007669"/>
    <property type="project" value="InterPro"/>
</dbReference>
<evidence type="ECO:0000313" key="7">
    <source>
        <dbReference type="EMBL" id="OLF18511.1"/>
    </source>
</evidence>
<keyword evidence="2 4" id="KW-0560">Oxidoreductase</keyword>
<evidence type="ECO:0000256" key="4">
    <source>
        <dbReference type="RuleBase" id="RU003719"/>
    </source>
</evidence>
<gene>
    <name evidence="7" type="ORF">BU204_06035</name>
</gene>
<feature type="domain" description="D-isomer specific 2-hydroxyacid dehydrogenase catalytic" evidence="5">
    <location>
        <begin position="51"/>
        <end position="324"/>
    </location>
</feature>
<protein>
    <recommendedName>
        <fullName evidence="9">Dehydrogenase</fullName>
    </recommendedName>
</protein>
<dbReference type="Proteomes" id="UP000185596">
    <property type="component" value="Unassembled WGS sequence"/>
</dbReference>
<dbReference type="InterPro" id="IPR050223">
    <property type="entry name" value="D-isomer_2-hydroxyacid_DH"/>
</dbReference>
<dbReference type="RefSeq" id="WP_075124538.1">
    <property type="nucleotide sequence ID" value="NZ_MSIE01000007.1"/>
</dbReference>
<reference evidence="7 8" key="1">
    <citation type="submission" date="2016-12" db="EMBL/GenBank/DDBJ databases">
        <title>The draft genome sequence of Actinophytocola sp. 11-183.</title>
        <authorList>
            <person name="Wang W."/>
            <person name="Yuan L."/>
        </authorList>
    </citation>
    <scope>NUCLEOTIDE SEQUENCE [LARGE SCALE GENOMIC DNA]</scope>
    <source>
        <strain evidence="7 8">11-183</strain>
    </source>
</reference>